<keyword evidence="3" id="KW-1185">Reference proteome</keyword>
<dbReference type="PANTHER" id="PTHR22893:SF91">
    <property type="entry name" value="NADPH DEHYDROGENASE 2-RELATED"/>
    <property type="match status" value="1"/>
</dbReference>
<dbReference type="Gene3D" id="3.20.20.70">
    <property type="entry name" value="Aldolase class I"/>
    <property type="match status" value="1"/>
</dbReference>
<evidence type="ECO:0000313" key="2">
    <source>
        <dbReference type="EMBL" id="KAB2577872.1"/>
    </source>
</evidence>
<dbReference type="GO" id="GO:0003959">
    <property type="term" value="F:NADPH dehydrogenase activity"/>
    <property type="evidence" value="ECO:0007669"/>
    <property type="project" value="TreeGrafter"/>
</dbReference>
<feature type="domain" description="NADH:flavin oxidoreductase/NADH oxidase N-terminal" evidence="1">
    <location>
        <begin position="7"/>
        <end position="341"/>
    </location>
</feature>
<dbReference type="InterPro" id="IPR001155">
    <property type="entry name" value="OxRdtase_FMN_N"/>
</dbReference>
<dbReference type="PANTHER" id="PTHR22893">
    <property type="entry name" value="NADH OXIDOREDUCTASE-RELATED"/>
    <property type="match status" value="1"/>
</dbReference>
<dbReference type="SUPFAM" id="SSF51395">
    <property type="entry name" value="FMN-linked oxidoreductases"/>
    <property type="match status" value="1"/>
</dbReference>
<dbReference type="OrthoDB" id="276546at2759"/>
<protein>
    <submittedName>
        <fullName evidence="2">Chanoclavine-I aldehyde reductase easA</fullName>
    </submittedName>
</protein>
<evidence type="ECO:0000259" key="1">
    <source>
        <dbReference type="Pfam" id="PF00724"/>
    </source>
</evidence>
<gene>
    <name evidence="2" type="primary">easA_5</name>
    <name evidence="2" type="ORF">DBV05_g3502</name>
</gene>
<evidence type="ECO:0000313" key="3">
    <source>
        <dbReference type="Proteomes" id="UP000325902"/>
    </source>
</evidence>
<comment type="caution">
    <text evidence="2">The sequence shown here is derived from an EMBL/GenBank/DDBJ whole genome shotgun (WGS) entry which is preliminary data.</text>
</comment>
<dbReference type="InterPro" id="IPR013785">
    <property type="entry name" value="Aldolase_TIM"/>
</dbReference>
<dbReference type="GO" id="GO:0010181">
    <property type="term" value="F:FMN binding"/>
    <property type="evidence" value="ECO:0007669"/>
    <property type="project" value="InterPro"/>
</dbReference>
<dbReference type="AlphaFoldDB" id="A0A5N5DLU1"/>
<dbReference type="FunFam" id="3.20.20.70:FF:000138">
    <property type="entry name" value="NADPH dehydrogenase 1"/>
    <property type="match status" value="1"/>
</dbReference>
<dbReference type="InterPro" id="IPR045247">
    <property type="entry name" value="Oye-like"/>
</dbReference>
<organism evidence="2 3">
    <name type="scientific">Lasiodiplodia theobromae</name>
    <dbReference type="NCBI Taxonomy" id="45133"/>
    <lineage>
        <taxon>Eukaryota</taxon>
        <taxon>Fungi</taxon>
        <taxon>Dikarya</taxon>
        <taxon>Ascomycota</taxon>
        <taxon>Pezizomycotina</taxon>
        <taxon>Dothideomycetes</taxon>
        <taxon>Dothideomycetes incertae sedis</taxon>
        <taxon>Botryosphaeriales</taxon>
        <taxon>Botryosphaeriaceae</taxon>
        <taxon>Lasiodiplodia</taxon>
    </lineage>
</organism>
<dbReference type="Proteomes" id="UP000325902">
    <property type="component" value="Unassembled WGS sequence"/>
</dbReference>
<dbReference type="EMBL" id="VCHE01000015">
    <property type="protein sequence ID" value="KAB2577872.1"/>
    <property type="molecule type" value="Genomic_DNA"/>
</dbReference>
<dbReference type="CDD" id="cd02933">
    <property type="entry name" value="OYE_like_FMN"/>
    <property type="match status" value="1"/>
</dbReference>
<sequence>MADSSTKLFQPLRIAGVTTAHRIVMAPLTRLRNTADHTPLPMAVAYYRQRSCYPGTLIIGEACQISARHGGMPHAPGLWAPAHVAAWKEITAAVHAAGCRIVCQLWAPGRAADPAVLEREGGHPFVSASAVPMGEGAPTPREMSEEEVWEAVRDFGAAARRAVEAGFDGVEIHGANGYLVDQFLQDTCNRRTDRWGGSVEGRARFAIEVVKEVVKAVGDADKVGIRLSPWSTFQAMKMEDPVPQFTYLIKALREMGLGYLHVVESRVVNNVDTEKKEGIEFALEAWGKDKPVLAAGGFKADSAKKAVDEEYKDWDVGVVFGRYFLSTPDLVYRLEKGLELNAYDRSTFYTPMQEKGYLDYPFSESFEKAKVGA</sequence>
<name>A0A5N5DLU1_9PEZI</name>
<dbReference type="Pfam" id="PF00724">
    <property type="entry name" value="Oxidored_FMN"/>
    <property type="match status" value="1"/>
</dbReference>
<proteinExistence type="predicted"/>
<accession>A0A5N5DLU1</accession>
<reference evidence="2 3" key="1">
    <citation type="journal article" date="2019" name="Sci. Rep.">
        <title>A multi-omics analysis of the grapevine pathogen Lasiodiplodia theobromae reveals that temperature affects the expression of virulence- and pathogenicity-related genes.</title>
        <authorList>
            <person name="Felix C."/>
            <person name="Meneses R."/>
            <person name="Goncalves M.F.M."/>
            <person name="Tilleman L."/>
            <person name="Duarte A.S."/>
            <person name="Jorrin-Novo J.V."/>
            <person name="Van de Peer Y."/>
            <person name="Deforce D."/>
            <person name="Van Nieuwerburgh F."/>
            <person name="Esteves A.C."/>
            <person name="Alves A."/>
        </authorList>
    </citation>
    <scope>NUCLEOTIDE SEQUENCE [LARGE SCALE GENOMIC DNA]</scope>
    <source>
        <strain evidence="2 3">LA-SOL3</strain>
    </source>
</reference>